<dbReference type="PANTHER" id="PTHR37984:SF5">
    <property type="entry name" value="PROTEIN NYNRIN-LIKE"/>
    <property type="match status" value="1"/>
</dbReference>
<dbReference type="GO" id="GO:0003824">
    <property type="term" value="F:catalytic activity"/>
    <property type="evidence" value="ECO:0007669"/>
    <property type="project" value="UniProtKB-KW"/>
</dbReference>
<gene>
    <name evidence="4" type="primary">pol</name>
    <name evidence="4" type="ORF">T4A_3180</name>
</gene>
<evidence type="ECO:0000256" key="1">
    <source>
        <dbReference type="ARBA" id="ARBA00023268"/>
    </source>
</evidence>
<feature type="region of interest" description="Disordered" evidence="2">
    <location>
        <begin position="469"/>
        <end position="542"/>
    </location>
</feature>
<name>A0A0V1ECM6_TRIPS</name>
<evidence type="ECO:0000313" key="5">
    <source>
        <dbReference type="Proteomes" id="UP000054632"/>
    </source>
</evidence>
<dbReference type="InterPro" id="IPR050951">
    <property type="entry name" value="Retrovirus_Pol_polyprotein"/>
</dbReference>
<proteinExistence type="predicted"/>
<dbReference type="GO" id="GO:0042575">
    <property type="term" value="C:DNA polymerase complex"/>
    <property type="evidence" value="ECO:0007669"/>
    <property type="project" value="UniProtKB-ARBA"/>
</dbReference>
<evidence type="ECO:0000313" key="4">
    <source>
        <dbReference type="EMBL" id="KRY71535.1"/>
    </source>
</evidence>
<evidence type="ECO:0000259" key="3">
    <source>
        <dbReference type="Pfam" id="PF17919"/>
    </source>
</evidence>
<dbReference type="PANTHER" id="PTHR37984">
    <property type="entry name" value="PROTEIN CBG26694"/>
    <property type="match status" value="1"/>
</dbReference>
<feature type="domain" description="Reverse transcriptase/retrotransposon-derived protein RNase H-like" evidence="3">
    <location>
        <begin position="287"/>
        <end position="341"/>
    </location>
</feature>
<dbReference type="AlphaFoldDB" id="A0A0V1ECM6"/>
<accession>A0A0V1ECM6</accession>
<dbReference type="InterPro" id="IPR043502">
    <property type="entry name" value="DNA/RNA_pol_sf"/>
</dbReference>
<dbReference type="InterPro" id="IPR012337">
    <property type="entry name" value="RNaseH-like_sf"/>
</dbReference>
<dbReference type="Proteomes" id="UP000054632">
    <property type="component" value="Unassembled WGS sequence"/>
</dbReference>
<protein>
    <submittedName>
        <fullName evidence="4">Retrovirus-related Pol polyprotein from transposon</fullName>
    </submittedName>
</protein>
<dbReference type="InterPro" id="IPR036397">
    <property type="entry name" value="RNaseH_sf"/>
</dbReference>
<keyword evidence="1" id="KW-0511">Multifunctional enzyme</keyword>
<evidence type="ECO:0000256" key="2">
    <source>
        <dbReference type="SAM" id="MobiDB-lite"/>
    </source>
</evidence>
<dbReference type="GO" id="GO:0006259">
    <property type="term" value="P:DNA metabolic process"/>
    <property type="evidence" value="ECO:0007669"/>
    <property type="project" value="UniProtKB-ARBA"/>
</dbReference>
<organism evidence="4 5">
    <name type="scientific">Trichinella pseudospiralis</name>
    <name type="common">Parasitic roundworm</name>
    <dbReference type="NCBI Taxonomy" id="6337"/>
    <lineage>
        <taxon>Eukaryota</taxon>
        <taxon>Metazoa</taxon>
        <taxon>Ecdysozoa</taxon>
        <taxon>Nematoda</taxon>
        <taxon>Enoplea</taxon>
        <taxon>Dorylaimia</taxon>
        <taxon>Trichinellida</taxon>
        <taxon>Trichinellidae</taxon>
        <taxon>Trichinella</taxon>
    </lineage>
</organism>
<dbReference type="EMBL" id="JYDR01000056">
    <property type="protein sequence ID" value="KRY71535.1"/>
    <property type="molecule type" value="Genomic_DNA"/>
</dbReference>
<dbReference type="Gene3D" id="3.30.420.10">
    <property type="entry name" value="Ribonuclease H-like superfamily/Ribonuclease H"/>
    <property type="match status" value="2"/>
</dbReference>
<dbReference type="GO" id="GO:0003676">
    <property type="term" value="F:nucleic acid binding"/>
    <property type="evidence" value="ECO:0007669"/>
    <property type="project" value="InterPro"/>
</dbReference>
<dbReference type="InterPro" id="IPR041577">
    <property type="entry name" value="RT_RNaseH_2"/>
</dbReference>
<reference evidence="4 5" key="1">
    <citation type="submission" date="2015-01" db="EMBL/GenBank/DDBJ databases">
        <title>Evolution of Trichinella species and genotypes.</title>
        <authorList>
            <person name="Korhonen P.K."/>
            <person name="Edoardo P."/>
            <person name="Giuseppe L.R."/>
            <person name="Gasser R.B."/>
        </authorList>
    </citation>
    <scope>NUCLEOTIDE SEQUENCE [LARGE SCALE GENOMIC DNA]</scope>
    <source>
        <strain evidence="4">ISS13</strain>
    </source>
</reference>
<feature type="region of interest" description="Disordered" evidence="2">
    <location>
        <begin position="218"/>
        <end position="242"/>
    </location>
</feature>
<feature type="region of interest" description="Disordered" evidence="2">
    <location>
        <begin position="701"/>
        <end position="721"/>
    </location>
</feature>
<dbReference type="Pfam" id="PF17919">
    <property type="entry name" value="RT_RNaseH_2"/>
    <property type="match status" value="1"/>
</dbReference>
<comment type="caution">
    <text evidence="4">The sequence shown here is derived from an EMBL/GenBank/DDBJ whole genome shotgun (WGS) entry which is preliminary data.</text>
</comment>
<dbReference type="SUPFAM" id="SSF56672">
    <property type="entry name" value="DNA/RNA polymerases"/>
    <property type="match status" value="1"/>
</dbReference>
<sequence>MDPTKWLDTVEDFILVNDVPSARQAASARLLMTEAELRRRRLDTYDNSNSPVWLEICFSGLRQQKDQSVRDFASEVAEVAEGSQRRCNGELRLSQGCGQFGPDVALGEDGDGARSALPRAIDAEADGKPPEAPSNSATGEECTYAARGRCRCRWEAGGDASTSLLWKAWSILGTNFVDQYVKLIDWQDGEMTMTDGSKVRIVHKPAQATRPGIEYAWTTASPRGVPGEATEGERPENDGGELGTCERVLLDGAECSAQTPHRDRRAPRCVTEVRQFLGLASYYGREPNEEEVFTHLKEALVSPPFLGHPDFDLTFLLEVDASGDAVGAVLSQQGEQNTPAMIAASLGYPAIATVSVRQEVHRPNRPQCRESKGKVARSLERLAEFDFEVVPRAGRKHQNVDALSRRVCKQCGLEGSPAKVPVGAVQLDAANPIKQWQECDKELQQIREWSTQKSGDHMPEVGDLGYGRGTAAAGHPEIEDPGDPGRRPQPAIGGPFGRGKDAGKVTPSILLAPAMGRRRGVPDVRGTSGPDKEAPGTQATPASRISFPTVMCEYCSKWPEAFALPNAEARTVAEALVNGLFCLYGAPETLHFDQELRSDGLVEQMNRTLQDLLAKASIDHPDDWDVHLDRVLLAYRSSVHHTTDAIPTRVIFRREMRLPVELVYGLPKGAPEESVGEYTRRLGENLEQVYEAVRGRAGREQRRQKFWKDRKAHGPVYEPGD</sequence>
<dbReference type="SUPFAM" id="SSF53098">
    <property type="entry name" value="Ribonuclease H-like"/>
    <property type="match status" value="1"/>
</dbReference>